<comment type="caution">
    <text evidence="2">The sequence shown here is derived from an EMBL/GenBank/DDBJ whole genome shotgun (WGS) entry which is preliminary data.</text>
</comment>
<feature type="region of interest" description="Disordered" evidence="1">
    <location>
        <begin position="211"/>
        <end position="232"/>
    </location>
</feature>
<dbReference type="EMBL" id="BNBE01000001">
    <property type="protein sequence ID" value="GHF77235.1"/>
    <property type="molecule type" value="Genomic_DNA"/>
</dbReference>
<dbReference type="AlphaFoldDB" id="A0A919BAF3"/>
<name>A0A919BAF3_STRFL</name>
<protein>
    <submittedName>
        <fullName evidence="2">Uncharacterized protein</fullName>
    </submittedName>
</protein>
<keyword evidence="3" id="KW-1185">Reference proteome</keyword>
<gene>
    <name evidence="2" type="ORF">GCM10017667_00650</name>
</gene>
<accession>A0A919BAF3</accession>
<reference evidence="2" key="2">
    <citation type="submission" date="2020-09" db="EMBL/GenBank/DDBJ databases">
        <authorList>
            <person name="Sun Q."/>
            <person name="Ohkuma M."/>
        </authorList>
    </citation>
    <scope>NUCLEOTIDE SEQUENCE</scope>
    <source>
        <strain evidence="2">JCM 4122</strain>
    </source>
</reference>
<proteinExistence type="predicted"/>
<evidence type="ECO:0000313" key="2">
    <source>
        <dbReference type="EMBL" id="GHF77235.1"/>
    </source>
</evidence>
<evidence type="ECO:0000256" key="1">
    <source>
        <dbReference type="SAM" id="MobiDB-lite"/>
    </source>
</evidence>
<evidence type="ECO:0000313" key="3">
    <source>
        <dbReference type="Proteomes" id="UP000632849"/>
    </source>
</evidence>
<reference evidence="2" key="1">
    <citation type="journal article" date="2014" name="Int. J. Syst. Evol. Microbiol.">
        <title>Complete genome sequence of Corynebacterium casei LMG S-19264T (=DSM 44701T), isolated from a smear-ripened cheese.</title>
        <authorList>
            <consortium name="US DOE Joint Genome Institute (JGI-PGF)"/>
            <person name="Walter F."/>
            <person name="Albersmeier A."/>
            <person name="Kalinowski J."/>
            <person name="Ruckert C."/>
        </authorList>
    </citation>
    <scope>NUCLEOTIDE SEQUENCE</scope>
    <source>
        <strain evidence="2">JCM 4122</strain>
    </source>
</reference>
<sequence length="264" mass="29098">MQANEILTDGLRTFDMQYLANLLFTERSKVYKVALFSEEGMGGQKLQGWAADPQTSGKDVAQFFLERFLGCRHQNDPRELTRRFHDVAMDWVNSRFRTSDSDVRVDYLMAVMVELQSSAGALDPANFIETHLQEPHRDDFAEFLQTNDVPLRTFDKNTDLIGNRLQKVRVDLASGAFLVAPLEAVQDGTVAVKDLGDGRTTVTVTDTLANTSSGAAAGRPPKLPEQPVELPSQAETIPGLESILGAPTRSLRAKVVHSLPPAQT</sequence>
<organism evidence="2 3">
    <name type="scientific">Streptomyces filamentosus</name>
    <name type="common">Streptomyces roseosporus</name>
    <dbReference type="NCBI Taxonomy" id="67294"/>
    <lineage>
        <taxon>Bacteria</taxon>
        <taxon>Bacillati</taxon>
        <taxon>Actinomycetota</taxon>
        <taxon>Actinomycetes</taxon>
        <taxon>Kitasatosporales</taxon>
        <taxon>Streptomycetaceae</taxon>
        <taxon>Streptomyces</taxon>
    </lineage>
</organism>
<dbReference type="Proteomes" id="UP000632849">
    <property type="component" value="Unassembled WGS sequence"/>
</dbReference>